<evidence type="ECO:0008006" key="4">
    <source>
        <dbReference type="Google" id="ProtNLM"/>
    </source>
</evidence>
<dbReference type="Proteomes" id="UP001432027">
    <property type="component" value="Unassembled WGS sequence"/>
</dbReference>
<dbReference type="AlphaFoldDB" id="A0AAV5TWC0"/>
<keyword evidence="1" id="KW-0812">Transmembrane</keyword>
<evidence type="ECO:0000256" key="1">
    <source>
        <dbReference type="SAM" id="Phobius"/>
    </source>
</evidence>
<feature type="non-terminal residue" evidence="2">
    <location>
        <position position="63"/>
    </location>
</feature>
<feature type="transmembrane region" description="Helical" evidence="1">
    <location>
        <begin position="35"/>
        <end position="60"/>
    </location>
</feature>
<evidence type="ECO:0000313" key="3">
    <source>
        <dbReference type="Proteomes" id="UP001432027"/>
    </source>
</evidence>
<protein>
    <recommendedName>
        <fullName evidence="4">G protein-coupled receptor</fullName>
    </recommendedName>
</protein>
<keyword evidence="1" id="KW-0472">Membrane</keyword>
<reference evidence="2" key="1">
    <citation type="submission" date="2023-10" db="EMBL/GenBank/DDBJ databases">
        <title>Genome assembly of Pristionchus species.</title>
        <authorList>
            <person name="Yoshida K."/>
            <person name="Sommer R.J."/>
        </authorList>
    </citation>
    <scope>NUCLEOTIDE SEQUENCE</scope>
    <source>
        <strain evidence="2">RS0144</strain>
    </source>
</reference>
<keyword evidence="3" id="KW-1185">Reference proteome</keyword>
<sequence>MSCSVISDAMVDFSYVRYNLMDFQNEEAHDLKFDASLYCSLSLIDLILYFAGLAMALVTVMPR</sequence>
<accession>A0AAV5TWC0</accession>
<dbReference type="EMBL" id="BTSX01000005">
    <property type="protein sequence ID" value="GMS98848.1"/>
    <property type="molecule type" value="Genomic_DNA"/>
</dbReference>
<evidence type="ECO:0000313" key="2">
    <source>
        <dbReference type="EMBL" id="GMS98848.1"/>
    </source>
</evidence>
<gene>
    <name evidence="2" type="ORF">PENTCL1PPCAC_21023</name>
</gene>
<proteinExistence type="predicted"/>
<comment type="caution">
    <text evidence="2">The sequence shown here is derived from an EMBL/GenBank/DDBJ whole genome shotgun (WGS) entry which is preliminary data.</text>
</comment>
<name>A0AAV5TWC0_9BILA</name>
<keyword evidence="1" id="KW-1133">Transmembrane helix</keyword>
<organism evidence="2 3">
    <name type="scientific">Pristionchus entomophagus</name>
    <dbReference type="NCBI Taxonomy" id="358040"/>
    <lineage>
        <taxon>Eukaryota</taxon>
        <taxon>Metazoa</taxon>
        <taxon>Ecdysozoa</taxon>
        <taxon>Nematoda</taxon>
        <taxon>Chromadorea</taxon>
        <taxon>Rhabditida</taxon>
        <taxon>Rhabditina</taxon>
        <taxon>Diplogasteromorpha</taxon>
        <taxon>Diplogasteroidea</taxon>
        <taxon>Neodiplogasteridae</taxon>
        <taxon>Pristionchus</taxon>
    </lineage>
</organism>